<protein>
    <submittedName>
        <fullName evidence="1">Uncharacterized protein</fullName>
    </submittedName>
</protein>
<evidence type="ECO:0000313" key="2">
    <source>
        <dbReference type="Proteomes" id="UP000244803"/>
    </source>
</evidence>
<dbReference type="EMBL" id="CP056067">
    <property type="protein sequence ID" value="UKJ89588.1"/>
    <property type="molecule type" value="Genomic_DNA"/>
</dbReference>
<name>A0A976M6S0_THEOR</name>
<accession>A0A976M6S0</accession>
<sequence length="148" mass="16428">MSEQVGCQALFDELAEYLGVGSINMDMYEVGQSNCVINDLNGLTSNMGIMFMEEGTSTKYAKDDRVSFFALFVSFEVDEFMMLESITGVMAANTLSKMVKIVGLWDQMCESEGWSVSASSFSMSNMMEHCEFSMSKSISQVCNLCEYG</sequence>
<dbReference type="Proteomes" id="UP000244803">
    <property type="component" value="Chromosome 4"/>
</dbReference>
<proteinExistence type="predicted"/>
<evidence type="ECO:0000313" key="1">
    <source>
        <dbReference type="EMBL" id="UKJ89588.1"/>
    </source>
</evidence>
<reference evidence="1" key="1">
    <citation type="submission" date="2022-07" db="EMBL/GenBank/DDBJ databases">
        <title>Evaluation of T. orientalis genome assembly methods using nanopore sequencing and analysis of variation between genomes.</title>
        <authorList>
            <person name="Yam J."/>
            <person name="Micallef M.L."/>
            <person name="Liu M."/>
            <person name="Djordjevic S.P."/>
            <person name="Bogema D.R."/>
            <person name="Jenkins C."/>
        </authorList>
    </citation>
    <scope>NUCLEOTIDE SEQUENCE</scope>
    <source>
        <strain evidence="1">Fish Creek</strain>
    </source>
</reference>
<gene>
    <name evidence="1" type="ORF">MACJ_002839</name>
</gene>
<organism evidence="1 2">
    <name type="scientific">Theileria orientalis</name>
    <dbReference type="NCBI Taxonomy" id="68886"/>
    <lineage>
        <taxon>Eukaryota</taxon>
        <taxon>Sar</taxon>
        <taxon>Alveolata</taxon>
        <taxon>Apicomplexa</taxon>
        <taxon>Aconoidasida</taxon>
        <taxon>Piroplasmida</taxon>
        <taxon>Theileriidae</taxon>
        <taxon>Theileria</taxon>
    </lineage>
</organism>
<dbReference type="AlphaFoldDB" id="A0A976M6S0"/>